<proteinExistence type="predicted"/>
<dbReference type="Proteomes" id="UP001595847">
    <property type="component" value="Unassembled WGS sequence"/>
</dbReference>
<dbReference type="InterPro" id="IPR044217">
    <property type="entry name" value="CLPT1/2"/>
</dbReference>
<dbReference type="InterPro" id="IPR004176">
    <property type="entry name" value="Clp_R_N"/>
</dbReference>
<sequence>MFERFSEDARRAVVNAQTEAREAGHRVIGTEHLLLGLYAEPGGSGARSLREHGLAAPALREAVGRTSVLSAAPARRRARISAHIPFSRPAKKALRLSLRAARTADQRTIHSGHVLLGILATPGAGASRILADAGVDIGALRTTTRDLLEP</sequence>
<evidence type="ECO:0000313" key="3">
    <source>
        <dbReference type="EMBL" id="MFC3998268.1"/>
    </source>
</evidence>
<gene>
    <name evidence="3" type="ORF">ACFOVU_20250</name>
</gene>
<dbReference type="Gene3D" id="1.10.1780.10">
    <property type="entry name" value="Clp, N-terminal domain"/>
    <property type="match status" value="1"/>
</dbReference>
<dbReference type="Pfam" id="PF02861">
    <property type="entry name" value="Clp_N"/>
    <property type="match status" value="1"/>
</dbReference>
<keyword evidence="3" id="KW-0378">Hydrolase</keyword>
<feature type="domain" description="Clp R" evidence="2">
    <location>
        <begin position="2"/>
        <end position="150"/>
    </location>
</feature>
<dbReference type="SUPFAM" id="SSF81923">
    <property type="entry name" value="Double Clp-N motif"/>
    <property type="match status" value="1"/>
</dbReference>
<keyword evidence="1" id="KW-0677">Repeat</keyword>
<organism evidence="3 4">
    <name type="scientific">Nocardiopsis sediminis</name>
    <dbReference type="NCBI Taxonomy" id="1778267"/>
    <lineage>
        <taxon>Bacteria</taxon>
        <taxon>Bacillati</taxon>
        <taxon>Actinomycetota</taxon>
        <taxon>Actinomycetes</taxon>
        <taxon>Streptosporangiales</taxon>
        <taxon>Nocardiopsidaceae</taxon>
        <taxon>Nocardiopsis</taxon>
    </lineage>
</organism>
<dbReference type="EMBL" id="JBHSBH010000013">
    <property type="protein sequence ID" value="MFC3998268.1"/>
    <property type="molecule type" value="Genomic_DNA"/>
</dbReference>
<evidence type="ECO:0000259" key="2">
    <source>
        <dbReference type="PROSITE" id="PS51903"/>
    </source>
</evidence>
<evidence type="ECO:0000256" key="1">
    <source>
        <dbReference type="PROSITE-ProRule" id="PRU01251"/>
    </source>
</evidence>
<comment type="caution">
    <text evidence="3">The sequence shown here is derived from an EMBL/GenBank/DDBJ whole genome shotgun (WGS) entry which is preliminary data.</text>
</comment>
<dbReference type="InterPro" id="IPR036628">
    <property type="entry name" value="Clp_N_dom_sf"/>
</dbReference>
<accession>A0ABV8FUU6</accession>
<dbReference type="GO" id="GO:0008233">
    <property type="term" value="F:peptidase activity"/>
    <property type="evidence" value="ECO:0007669"/>
    <property type="project" value="UniProtKB-KW"/>
</dbReference>
<protein>
    <submittedName>
        <fullName evidence="3">Clp protease N-terminal domain-containing protein</fullName>
    </submittedName>
</protein>
<dbReference type="RefSeq" id="WP_378535982.1">
    <property type="nucleotide sequence ID" value="NZ_JBHSBH010000013.1"/>
</dbReference>
<dbReference type="GO" id="GO:0006508">
    <property type="term" value="P:proteolysis"/>
    <property type="evidence" value="ECO:0007669"/>
    <property type="project" value="UniProtKB-KW"/>
</dbReference>
<dbReference type="PANTHER" id="PTHR47016:SF5">
    <property type="entry name" value="CLP DOMAIN SUPERFAMILY PROTEIN"/>
    <property type="match status" value="1"/>
</dbReference>
<keyword evidence="4" id="KW-1185">Reference proteome</keyword>
<dbReference type="PROSITE" id="PS51903">
    <property type="entry name" value="CLP_R"/>
    <property type="match status" value="1"/>
</dbReference>
<dbReference type="PANTHER" id="PTHR47016">
    <property type="entry name" value="ATP-DEPENDENT CLP PROTEASE ATP-BINDING SUBUNIT CLPT1, CHLOROPLASTIC"/>
    <property type="match status" value="1"/>
</dbReference>
<evidence type="ECO:0000313" key="4">
    <source>
        <dbReference type="Proteomes" id="UP001595847"/>
    </source>
</evidence>
<keyword evidence="3" id="KW-0645">Protease</keyword>
<name>A0ABV8FUU6_9ACTN</name>
<reference evidence="4" key="1">
    <citation type="journal article" date="2019" name="Int. J. Syst. Evol. Microbiol.">
        <title>The Global Catalogue of Microorganisms (GCM) 10K type strain sequencing project: providing services to taxonomists for standard genome sequencing and annotation.</title>
        <authorList>
            <consortium name="The Broad Institute Genomics Platform"/>
            <consortium name="The Broad Institute Genome Sequencing Center for Infectious Disease"/>
            <person name="Wu L."/>
            <person name="Ma J."/>
        </authorList>
    </citation>
    <scope>NUCLEOTIDE SEQUENCE [LARGE SCALE GENOMIC DNA]</scope>
    <source>
        <strain evidence="4">TBRC 1826</strain>
    </source>
</reference>